<evidence type="ECO:0008006" key="3">
    <source>
        <dbReference type="Google" id="ProtNLM"/>
    </source>
</evidence>
<keyword evidence="2" id="KW-1185">Reference proteome</keyword>
<organism evidence="1 2">
    <name type="scientific">Streptomyces regalis</name>
    <dbReference type="NCBI Taxonomy" id="68262"/>
    <lineage>
        <taxon>Bacteria</taxon>
        <taxon>Bacillati</taxon>
        <taxon>Actinomycetota</taxon>
        <taxon>Actinomycetes</taxon>
        <taxon>Kitasatosporales</taxon>
        <taxon>Streptomycetaceae</taxon>
        <taxon>Streptomyces</taxon>
    </lineage>
</organism>
<dbReference type="AlphaFoldDB" id="A0A101JQZ3"/>
<comment type="caution">
    <text evidence="1">The sequence shown here is derived from an EMBL/GenBank/DDBJ whole genome shotgun (WGS) entry which is preliminary data.</text>
</comment>
<evidence type="ECO:0000313" key="1">
    <source>
        <dbReference type="EMBL" id="KUL31336.1"/>
    </source>
</evidence>
<gene>
    <name evidence="1" type="ORF">ADL12_25310</name>
</gene>
<dbReference type="Proteomes" id="UP000053923">
    <property type="component" value="Unassembled WGS sequence"/>
</dbReference>
<dbReference type="EMBL" id="LLZG01000265">
    <property type="protein sequence ID" value="KUL31336.1"/>
    <property type="molecule type" value="Genomic_DNA"/>
</dbReference>
<sequence>MPGLMVTRKDIGHLVQDGHGRTGVLTDVIPDYEDAAKMPADRRKQRMAFVRPKGGGVEWLVLPNDVSRLQP</sequence>
<evidence type="ECO:0000313" key="2">
    <source>
        <dbReference type="Proteomes" id="UP000053923"/>
    </source>
</evidence>
<name>A0A101JQZ3_9ACTN</name>
<proteinExistence type="predicted"/>
<accession>A0A101JQZ3</accession>
<reference evidence="2" key="1">
    <citation type="submission" date="2015-10" db="EMBL/GenBank/DDBJ databases">
        <authorList>
            <person name="Ju K.-S."/>
            <person name="Doroghazi J.R."/>
            <person name="Metcalf W.W."/>
        </authorList>
    </citation>
    <scope>NUCLEOTIDE SEQUENCE [LARGE SCALE GENOMIC DNA]</scope>
    <source>
        <strain evidence="2">NRRL 3151</strain>
    </source>
</reference>
<protein>
    <recommendedName>
        <fullName evidence="3">PRC-barrel domain-containing protein</fullName>
    </recommendedName>
</protein>